<protein>
    <submittedName>
        <fullName evidence="2">Putative transcription factor interactor and regulator CCHC(Zn) family</fullName>
    </submittedName>
</protein>
<accession>A0A2P6QCX9</accession>
<organism evidence="2 3">
    <name type="scientific">Rosa chinensis</name>
    <name type="common">China rose</name>
    <dbReference type="NCBI Taxonomy" id="74649"/>
    <lineage>
        <taxon>Eukaryota</taxon>
        <taxon>Viridiplantae</taxon>
        <taxon>Streptophyta</taxon>
        <taxon>Embryophyta</taxon>
        <taxon>Tracheophyta</taxon>
        <taxon>Spermatophyta</taxon>
        <taxon>Magnoliopsida</taxon>
        <taxon>eudicotyledons</taxon>
        <taxon>Gunneridae</taxon>
        <taxon>Pentapetalae</taxon>
        <taxon>rosids</taxon>
        <taxon>fabids</taxon>
        <taxon>Rosales</taxon>
        <taxon>Rosaceae</taxon>
        <taxon>Rosoideae</taxon>
        <taxon>Rosoideae incertae sedis</taxon>
        <taxon>Rosa</taxon>
    </lineage>
</organism>
<evidence type="ECO:0000313" key="3">
    <source>
        <dbReference type="Proteomes" id="UP000238479"/>
    </source>
</evidence>
<dbReference type="EMBL" id="PDCK01000043">
    <property type="protein sequence ID" value="PRQ32047.1"/>
    <property type="molecule type" value="Genomic_DNA"/>
</dbReference>
<gene>
    <name evidence="2" type="ORF">RchiOBHm_Chr5g0042051</name>
</gene>
<evidence type="ECO:0000313" key="2">
    <source>
        <dbReference type="EMBL" id="PRQ32047.1"/>
    </source>
</evidence>
<evidence type="ECO:0000256" key="1">
    <source>
        <dbReference type="SAM" id="MobiDB-lite"/>
    </source>
</evidence>
<comment type="caution">
    <text evidence="2">The sequence shown here is derived from an EMBL/GenBank/DDBJ whole genome shotgun (WGS) entry which is preliminary data.</text>
</comment>
<dbReference type="Proteomes" id="UP000238479">
    <property type="component" value="Chromosome 5"/>
</dbReference>
<dbReference type="Gramene" id="PRQ32047">
    <property type="protein sequence ID" value="PRQ32047"/>
    <property type="gene ID" value="RchiOBHm_Chr5g0042051"/>
</dbReference>
<name>A0A2P6QCX9_ROSCH</name>
<reference evidence="2 3" key="1">
    <citation type="journal article" date="2018" name="Nat. Genet.">
        <title>The Rosa genome provides new insights in the design of modern roses.</title>
        <authorList>
            <person name="Bendahmane M."/>
        </authorList>
    </citation>
    <scope>NUCLEOTIDE SEQUENCE [LARGE SCALE GENOMIC DNA]</scope>
    <source>
        <strain evidence="3">cv. Old Blush</strain>
    </source>
</reference>
<feature type="compositionally biased region" description="Basic and acidic residues" evidence="1">
    <location>
        <begin position="187"/>
        <end position="203"/>
    </location>
</feature>
<keyword evidence="3" id="KW-1185">Reference proteome</keyword>
<dbReference type="AlphaFoldDB" id="A0A2P6QCX9"/>
<feature type="compositionally biased region" description="Polar residues" evidence="1">
    <location>
        <begin position="177"/>
        <end position="186"/>
    </location>
</feature>
<proteinExistence type="predicted"/>
<sequence>MNSGMNSVSGDEVPQLMLNSRDMLMGDTETHLEPLKYDGEHDLSKTEVRRQKGLKESSDGLFGELWSYDLKDDSEKEHIEPHICGNYKHECPRFEAAKLALMTARVHCPFCHLLNDGQCSHFEIYDGHPSLKVCNRCRKYGEHWGDECPNVVSRSPPPPLKICRTCHKSGEHWTSQCPNANMLQSDNSKHPGPELDSEGKASELPRLGTDAQLPSGLH</sequence>
<feature type="region of interest" description="Disordered" evidence="1">
    <location>
        <begin position="177"/>
        <end position="218"/>
    </location>
</feature>